<keyword evidence="5" id="KW-1185">Reference proteome</keyword>
<dbReference type="InterPro" id="IPR007110">
    <property type="entry name" value="Ig-like_dom"/>
</dbReference>
<dbReference type="PROSITE" id="PS50835">
    <property type="entry name" value="IG_LIKE"/>
    <property type="match status" value="1"/>
</dbReference>
<sequence>MTLPPSLPALFRVLLRLLLIQGVALGIKITNLEVPTPLAVGEGGWLLCEWEDEGDHVYALKWYVGGEEFYRWTPLETPAVKTFMSSHFVVDSRESQRGRVRIRNVTVSAGGKYRCEISGEAPKFKTSFATADMMVVDLPDSQPRLVGGDAGPYQLHQVVTINCSSHDALPAPTLTFYINDQPVDPEWEDNDQVILNETSGLETSHKSLHFKLRPSMVSEGLLQVKCVASYPDLYWDSSDITFRVLSGHGSGFPLGSQEFVLQGDAGRPQASLHHFPLFLIALVFFR</sequence>
<dbReference type="Gene3D" id="2.60.40.10">
    <property type="entry name" value="Immunoglobulins"/>
    <property type="match status" value="2"/>
</dbReference>
<dbReference type="PANTHER" id="PTHR21261">
    <property type="entry name" value="BEAT PROTEIN"/>
    <property type="match status" value="1"/>
</dbReference>
<dbReference type="AlphaFoldDB" id="A0AAW0TQ06"/>
<proteinExistence type="predicted"/>
<feature type="domain" description="Ig-like" evidence="3">
    <location>
        <begin position="8"/>
        <end position="127"/>
    </location>
</feature>
<reference evidence="4 5" key="1">
    <citation type="submission" date="2023-03" db="EMBL/GenBank/DDBJ databases">
        <title>High-quality genome of Scylla paramamosain provides insights in environmental adaptation.</title>
        <authorList>
            <person name="Zhang L."/>
        </authorList>
    </citation>
    <scope>NUCLEOTIDE SEQUENCE [LARGE SCALE GENOMIC DNA]</scope>
    <source>
        <strain evidence="4">LZ_2023a</strain>
        <tissue evidence="4">Muscle</tissue>
    </source>
</reference>
<dbReference type="Proteomes" id="UP001487740">
    <property type="component" value="Unassembled WGS sequence"/>
</dbReference>
<gene>
    <name evidence="4" type="ORF">O3P69_020605</name>
</gene>
<keyword evidence="2" id="KW-0732">Signal</keyword>
<evidence type="ECO:0000256" key="2">
    <source>
        <dbReference type="SAM" id="SignalP"/>
    </source>
</evidence>
<evidence type="ECO:0000313" key="4">
    <source>
        <dbReference type="EMBL" id="KAK8388717.1"/>
    </source>
</evidence>
<feature type="signal peptide" evidence="2">
    <location>
        <begin position="1"/>
        <end position="26"/>
    </location>
</feature>
<dbReference type="InterPro" id="IPR013162">
    <property type="entry name" value="CD80_C2-set"/>
</dbReference>
<keyword evidence="1" id="KW-1015">Disulfide bond</keyword>
<dbReference type="EMBL" id="JARAKH010000028">
    <property type="protein sequence ID" value="KAK8388718.1"/>
    <property type="molecule type" value="Genomic_DNA"/>
</dbReference>
<dbReference type="InterPro" id="IPR036179">
    <property type="entry name" value="Ig-like_dom_sf"/>
</dbReference>
<dbReference type="EMBL" id="JARAKH010000028">
    <property type="protein sequence ID" value="KAK8388717.1"/>
    <property type="molecule type" value="Genomic_DNA"/>
</dbReference>
<dbReference type="InterPro" id="IPR013783">
    <property type="entry name" value="Ig-like_fold"/>
</dbReference>
<comment type="caution">
    <text evidence="4">The sequence shown here is derived from an EMBL/GenBank/DDBJ whole genome shotgun (WGS) entry which is preliminary data.</text>
</comment>
<evidence type="ECO:0000313" key="5">
    <source>
        <dbReference type="Proteomes" id="UP001487740"/>
    </source>
</evidence>
<dbReference type="SUPFAM" id="SSF48726">
    <property type="entry name" value="Immunoglobulin"/>
    <property type="match status" value="1"/>
</dbReference>
<organism evidence="4 5">
    <name type="scientific">Scylla paramamosain</name>
    <name type="common">Mud crab</name>
    <dbReference type="NCBI Taxonomy" id="85552"/>
    <lineage>
        <taxon>Eukaryota</taxon>
        <taxon>Metazoa</taxon>
        <taxon>Ecdysozoa</taxon>
        <taxon>Arthropoda</taxon>
        <taxon>Crustacea</taxon>
        <taxon>Multicrustacea</taxon>
        <taxon>Malacostraca</taxon>
        <taxon>Eumalacostraca</taxon>
        <taxon>Eucarida</taxon>
        <taxon>Decapoda</taxon>
        <taxon>Pleocyemata</taxon>
        <taxon>Brachyura</taxon>
        <taxon>Eubrachyura</taxon>
        <taxon>Portunoidea</taxon>
        <taxon>Portunidae</taxon>
        <taxon>Portuninae</taxon>
        <taxon>Scylla</taxon>
    </lineage>
</organism>
<accession>A0AAW0TQ06</accession>
<dbReference type="Pfam" id="PF08205">
    <property type="entry name" value="C2-set_2"/>
    <property type="match status" value="1"/>
</dbReference>
<feature type="chain" id="PRO_5044717032" description="Ig-like domain-containing protein" evidence="2">
    <location>
        <begin position="27"/>
        <end position="286"/>
    </location>
</feature>
<dbReference type="PANTHER" id="PTHR21261:SF15">
    <property type="entry name" value="BEATEN PATH IIIA, ISOFORM D-RELATED"/>
    <property type="match status" value="1"/>
</dbReference>
<protein>
    <recommendedName>
        <fullName evidence="3">Ig-like domain-containing protein</fullName>
    </recommendedName>
</protein>
<evidence type="ECO:0000256" key="1">
    <source>
        <dbReference type="ARBA" id="ARBA00023157"/>
    </source>
</evidence>
<evidence type="ECO:0000259" key="3">
    <source>
        <dbReference type="PROSITE" id="PS50835"/>
    </source>
</evidence>
<name>A0AAW0TQ06_SCYPA</name>